<dbReference type="Gene3D" id="3.20.20.300">
    <property type="entry name" value="Glycoside hydrolase, family 3, N-terminal domain"/>
    <property type="match status" value="1"/>
</dbReference>
<proteinExistence type="inferred from homology"/>
<evidence type="ECO:0000256" key="4">
    <source>
        <dbReference type="ARBA" id="ARBA00022801"/>
    </source>
</evidence>
<evidence type="ECO:0000313" key="9">
    <source>
        <dbReference type="Proteomes" id="UP001589862"/>
    </source>
</evidence>
<comment type="catalytic activity">
    <reaction evidence="1">
        <text>Hydrolysis of terminal non-reducing N-acetyl-D-hexosamine residues in N-acetyl-beta-D-hexosaminides.</text>
        <dbReference type="EC" id="3.2.1.52"/>
    </reaction>
</comment>
<sequence>MKELRAHSSLATTVIALLMILGVLTACGPTTPAEPHESVTSPAAGQGQGGAGQSSPSPSDTSSPEPSAETLSWGPTKAEAAEAKEIVQDMSVAEQAGQVLMASLPGTQRIDSAVIASTKLGGLILMETNISTAAGTKKLTAAFDAASRKASGHDVPALIGIDQEGGLVQRYFKKETPFPTAMAYGAIYEIDPEEATELAAEGYRRLGTQLTELGVTMDFAPVADVTAGATDPVIGARSFSGKPAAVSALVRAASTGLTQAGLLPVIKHFPGHGSVSTDSHYGLPVYDQPLEELKSTQWQPFVDAISDGIPAVMSGHLATPDAPTVPATVKKANYTTLKEELGFEGLNVTDAMNMGAIVNQYGSAQASVAALKAGADLVVMPADVAQAHAGIVSAVSAKELSAARLADAATTVITAKLYQQRLLADQDVEDAGSDSAFIELVFAKAITDLSGQCTPTASASAASSVIGADATQQQLLRTALADVDAEGTATGAPGAGTVALIGVDQLSVDAATAVTLNSPWPLARSRAQHKYALYGRGPAAMAALAKVLSGAAPAPGKLPVTVGEYPAGTGCGTATD</sequence>
<comment type="similarity">
    <text evidence="2">Belongs to the glycosyl hydrolase 3 family.</text>
</comment>
<accession>A0ABV6P9Y6</accession>
<evidence type="ECO:0000256" key="1">
    <source>
        <dbReference type="ARBA" id="ARBA00001231"/>
    </source>
</evidence>
<dbReference type="PANTHER" id="PTHR30480">
    <property type="entry name" value="BETA-HEXOSAMINIDASE-RELATED"/>
    <property type="match status" value="1"/>
</dbReference>
<dbReference type="GO" id="GO:0016798">
    <property type="term" value="F:hydrolase activity, acting on glycosyl bonds"/>
    <property type="evidence" value="ECO:0007669"/>
    <property type="project" value="UniProtKB-KW"/>
</dbReference>
<dbReference type="EMBL" id="JBHLUB010000027">
    <property type="protein sequence ID" value="MFC0581915.1"/>
    <property type="molecule type" value="Genomic_DNA"/>
</dbReference>
<gene>
    <name evidence="8" type="ORF">ACFFFR_05905</name>
</gene>
<dbReference type="SUPFAM" id="SSF51445">
    <property type="entry name" value="(Trans)glycosidases"/>
    <property type="match status" value="1"/>
</dbReference>
<dbReference type="EC" id="3.2.1.52" evidence="3"/>
<dbReference type="InterPro" id="IPR036962">
    <property type="entry name" value="Glyco_hydro_3_N_sf"/>
</dbReference>
<evidence type="ECO:0000256" key="5">
    <source>
        <dbReference type="ARBA" id="ARBA00023295"/>
    </source>
</evidence>
<organism evidence="8 9">
    <name type="scientific">Micrococcoides hystricis</name>
    <dbReference type="NCBI Taxonomy" id="1572761"/>
    <lineage>
        <taxon>Bacteria</taxon>
        <taxon>Bacillati</taxon>
        <taxon>Actinomycetota</taxon>
        <taxon>Actinomycetes</taxon>
        <taxon>Micrococcales</taxon>
        <taxon>Micrococcaceae</taxon>
        <taxon>Micrococcoides</taxon>
    </lineage>
</organism>
<dbReference type="Pfam" id="PF00933">
    <property type="entry name" value="Glyco_hydro_3"/>
    <property type="match status" value="1"/>
</dbReference>
<keyword evidence="9" id="KW-1185">Reference proteome</keyword>
<dbReference type="InterPro" id="IPR001764">
    <property type="entry name" value="Glyco_hydro_3_N"/>
</dbReference>
<dbReference type="InterPro" id="IPR017853">
    <property type="entry name" value="GH"/>
</dbReference>
<evidence type="ECO:0000313" key="8">
    <source>
        <dbReference type="EMBL" id="MFC0581915.1"/>
    </source>
</evidence>
<feature type="region of interest" description="Disordered" evidence="6">
    <location>
        <begin position="31"/>
        <end position="77"/>
    </location>
</feature>
<evidence type="ECO:0000256" key="3">
    <source>
        <dbReference type="ARBA" id="ARBA00012663"/>
    </source>
</evidence>
<dbReference type="PANTHER" id="PTHR30480:SF13">
    <property type="entry name" value="BETA-HEXOSAMINIDASE"/>
    <property type="match status" value="1"/>
</dbReference>
<feature type="compositionally biased region" description="Low complexity" evidence="6">
    <location>
        <begin position="53"/>
        <end position="67"/>
    </location>
</feature>
<evidence type="ECO:0000259" key="7">
    <source>
        <dbReference type="Pfam" id="PF00933"/>
    </source>
</evidence>
<evidence type="ECO:0000256" key="6">
    <source>
        <dbReference type="SAM" id="MobiDB-lite"/>
    </source>
</evidence>
<dbReference type="PROSITE" id="PS51257">
    <property type="entry name" value="PROKAR_LIPOPROTEIN"/>
    <property type="match status" value="1"/>
</dbReference>
<name>A0ABV6P9Y6_9MICC</name>
<keyword evidence="5 8" id="KW-0326">Glycosidase</keyword>
<reference evidence="8 9" key="1">
    <citation type="submission" date="2024-09" db="EMBL/GenBank/DDBJ databases">
        <authorList>
            <person name="Sun Q."/>
            <person name="Mori K."/>
        </authorList>
    </citation>
    <scope>NUCLEOTIDE SEQUENCE [LARGE SCALE GENOMIC DNA]</scope>
    <source>
        <strain evidence="8 9">NCAIM B.02604</strain>
    </source>
</reference>
<evidence type="ECO:0000256" key="2">
    <source>
        <dbReference type="ARBA" id="ARBA00005336"/>
    </source>
</evidence>
<keyword evidence="4 8" id="KW-0378">Hydrolase</keyword>
<dbReference type="Proteomes" id="UP001589862">
    <property type="component" value="Unassembled WGS sequence"/>
</dbReference>
<feature type="domain" description="Glycoside hydrolase family 3 N-terminal" evidence="7">
    <location>
        <begin position="94"/>
        <end position="414"/>
    </location>
</feature>
<comment type="caution">
    <text evidence="8">The sequence shown here is derived from an EMBL/GenBank/DDBJ whole genome shotgun (WGS) entry which is preliminary data.</text>
</comment>
<protein>
    <recommendedName>
        <fullName evidence="3">beta-N-acetylhexosaminidase</fullName>
        <ecNumber evidence="3">3.2.1.52</ecNumber>
    </recommendedName>
</protein>
<dbReference type="RefSeq" id="WP_377458680.1">
    <property type="nucleotide sequence ID" value="NZ_JBHLUB010000027.1"/>
</dbReference>
<dbReference type="InterPro" id="IPR050226">
    <property type="entry name" value="NagZ_Beta-hexosaminidase"/>
</dbReference>